<keyword evidence="5" id="KW-1185">Reference proteome</keyword>
<proteinExistence type="predicted"/>
<protein>
    <submittedName>
        <fullName evidence="4">Endonuclease-reverse transcriptase</fullName>
    </submittedName>
</protein>
<dbReference type="SUPFAM" id="SSF56672">
    <property type="entry name" value="DNA/RNA polymerases"/>
    <property type="match status" value="1"/>
</dbReference>
<keyword evidence="4" id="KW-0378">Hydrolase</keyword>
<dbReference type="Proteomes" id="UP000762676">
    <property type="component" value="Unassembled WGS sequence"/>
</dbReference>
<evidence type="ECO:0000256" key="1">
    <source>
        <dbReference type="SAM" id="Coils"/>
    </source>
</evidence>
<name>A0AAV4GUA6_9GAST</name>
<evidence type="ECO:0000256" key="2">
    <source>
        <dbReference type="SAM" id="MobiDB-lite"/>
    </source>
</evidence>
<dbReference type="InterPro" id="IPR043502">
    <property type="entry name" value="DNA/RNA_pol_sf"/>
</dbReference>
<dbReference type="Pfam" id="PF14529">
    <property type="entry name" value="Exo_endo_phos_2"/>
    <property type="match status" value="1"/>
</dbReference>
<dbReference type="PANTHER" id="PTHR19446">
    <property type="entry name" value="REVERSE TRANSCRIPTASES"/>
    <property type="match status" value="1"/>
</dbReference>
<keyword evidence="1" id="KW-0175">Coiled coil</keyword>
<dbReference type="AlphaFoldDB" id="A0AAV4GUA6"/>
<evidence type="ECO:0000313" key="5">
    <source>
        <dbReference type="Proteomes" id="UP000762676"/>
    </source>
</evidence>
<dbReference type="EMBL" id="BMAT01008585">
    <property type="protein sequence ID" value="GFR88795.1"/>
    <property type="molecule type" value="Genomic_DNA"/>
</dbReference>
<dbReference type="Pfam" id="PF00078">
    <property type="entry name" value="RVT_1"/>
    <property type="match status" value="1"/>
</dbReference>
<reference evidence="4 5" key="1">
    <citation type="journal article" date="2021" name="Elife">
        <title>Chloroplast acquisition without the gene transfer in kleptoplastic sea slugs, Plakobranchus ocellatus.</title>
        <authorList>
            <person name="Maeda T."/>
            <person name="Takahashi S."/>
            <person name="Yoshida T."/>
            <person name="Shimamura S."/>
            <person name="Takaki Y."/>
            <person name="Nagai Y."/>
            <person name="Toyoda A."/>
            <person name="Suzuki Y."/>
            <person name="Arimoto A."/>
            <person name="Ishii H."/>
            <person name="Satoh N."/>
            <person name="Nishiyama T."/>
            <person name="Hasebe M."/>
            <person name="Maruyama T."/>
            <person name="Minagawa J."/>
            <person name="Obokata J."/>
            <person name="Shigenobu S."/>
        </authorList>
    </citation>
    <scope>NUCLEOTIDE SEQUENCE [LARGE SCALE GENOMIC DNA]</scope>
</reference>
<organism evidence="4 5">
    <name type="scientific">Elysia marginata</name>
    <dbReference type="NCBI Taxonomy" id="1093978"/>
    <lineage>
        <taxon>Eukaryota</taxon>
        <taxon>Metazoa</taxon>
        <taxon>Spiralia</taxon>
        <taxon>Lophotrochozoa</taxon>
        <taxon>Mollusca</taxon>
        <taxon>Gastropoda</taxon>
        <taxon>Heterobranchia</taxon>
        <taxon>Euthyneura</taxon>
        <taxon>Panpulmonata</taxon>
        <taxon>Sacoglossa</taxon>
        <taxon>Placobranchoidea</taxon>
        <taxon>Plakobranchidae</taxon>
        <taxon>Elysia</taxon>
    </lineage>
</organism>
<evidence type="ECO:0000259" key="3">
    <source>
        <dbReference type="PROSITE" id="PS50878"/>
    </source>
</evidence>
<dbReference type="Gene3D" id="3.60.10.10">
    <property type="entry name" value="Endonuclease/exonuclease/phosphatase"/>
    <property type="match status" value="1"/>
</dbReference>
<dbReference type="InterPro" id="IPR005135">
    <property type="entry name" value="Endo/exonuclease/phosphatase"/>
</dbReference>
<feature type="coiled-coil region" evidence="1">
    <location>
        <begin position="375"/>
        <end position="409"/>
    </location>
</feature>
<accession>A0AAV4GUA6</accession>
<gene>
    <name evidence="4" type="ORF">ElyMa_004261900</name>
</gene>
<dbReference type="GO" id="GO:0004519">
    <property type="term" value="F:endonuclease activity"/>
    <property type="evidence" value="ECO:0007669"/>
    <property type="project" value="UniProtKB-KW"/>
</dbReference>
<keyword evidence="4" id="KW-0540">Nuclease</keyword>
<dbReference type="SUPFAM" id="SSF56219">
    <property type="entry name" value="DNase I-like"/>
    <property type="match status" value="1"/>
</dbReference>
<keyword evidence="4" id="KW-0255">Endonuclease</keyword>
<dbReference type="InterPro" id="IPR036691">
    <property type="entry name" value="Endo/exonu/phosph_ase_sf"/>
</dbReference>
<evidence type="ECO:0000313" key="4">
    <source>
        <dbReference type="EMBL" id="GFR88795.1"/>
    </source>
</evidence>
<sequence length="686" mass="79102">METRLTKTHNDVKEGSCSSSRPVSFVRERHVPQVTPDRHQATAANLKLRQEIRTATWNVQTLLQTGKLDNIKCEMDRLKINILGLSEVRWKGARKITSGKHEFIYSGVLESERGVGIVLDQNVRKAVKSYWALSDRVLLVKIAGKPLDLNIIQVYAPTTCSSEEDIEKFYEELETAKKQCKPQNPLIIMGDFNAKVGQEKVEDIVGNHGLGIKNERGEKLIEWCQTNNIIIGNTWFQQPPRRKWTWKSPGGETKNQIDYIMISKRFRNALLAAKTYPSADCYSDHVPVAAKFKLKLKKTRKLPTNIKLDLAILKTNQSLREKYQISVQNKFEALKEVEKIEEQWENFKSAPTEAATQVIPSLERKTKQKWMPNEILEMMDERRKAKGNKEKYKLQHKKVQEECNRAKENWINNKCKDIDLHKKLDPKTMYKNIEEITEKKACSSTGCLKAKNGDIIIDKERILERWAEYIEELFNDNRKEYDVMKRNFAGPPILKDEVRAAIRKMKSGNATGPDKISVELIEALEDYGIEKATNLLNEIYDTGQIPTDLTKSIFIALPKKPGATECELHRTINLMSHVTKILLRIVMLRVRNKIKPQIAEEQCGFIEGKGTANAIYNLRVLIERALEVQKHVYLCFIDYTKAFDRVRHDEIIMQLEQLNIDGKDFRIIKNMYWEQTAAMGVGIETS</sequence>
<comment type="caution">
    <text evidence="4">The sequence shown here is derived from an EMBL/GenBank/DDBJ whole genome shotgun (WGS) entry which is preliminary data.</text>
</comment>
<dbReference type="CDD" id="cd09076">
    <property type="entry name" value="L1-EN"/>
    <property type="match status" value="1"/>
</dbReference>
<feature type="region of interest" description="Disordered" evidence="2">
    <location>
        <begin position="1"/>
        <end position="21"/>
    </location>
</feature>
<dbReference type="PROSITE" id="PS50878">
    <property type="entry name" value="RT_POL"/>
    <property type="match status" value="1"/>
</dbReference>
<feature type="domain" description="Reverse transcriptase" evidence="3">
    <location>
        <begin position="538"/>
        <end position="686"/>
    </location>
</feature>
<feature type="compositionally biased region" description="Basic and acidic residues" evidence="2">
    <location>
        <begin position="1"/>
        <end position="14"/>
    </location>
</feature>
<dbReference type="InterPro" id="IPR000477">
    <property type="entry name" value="RT_dom"/>
</dbReference>